<evidence type="ECO:0000313" key="9">
    <source>
        <dbReference type="EMBL" id="MEE4025032.1"/>
    </source>
</evidence>
<comment type="catalytic activity">
    <reaction evidence="6">
        <text>L-aspartate + NAD(+) + H2O = oxaloacetate + NH4(+) + NADH + H(+)</text>
        <dbReference type="Rhea" id="RHEA:11788"/>
        <dbReference type="ChEBI" id="CHEBI:15377"/>
        <dbReference type="ChEBI" id="CHEBI:15378"/>
        <dbReference type="ChEBI" id="CHEBI:16452"/>
        <dbReference type="ChEBI" id="CHEBI:28938"/>
        <dbReference type="ChEBI" id="CHEBI:29991"/>
        <dbReference type="ChEBI" id="CHEBI:57540"/>
        <dbReference type="ChEBI" id="CHEBI:57945"/>
        <dbReference type="EC" id="1.4.1.21"/>
    </reaction>
</comment>
<dbReference type="EMBL" id="JAZDUE010000016">
    <property type="protein sequence ID" value="MEE4025032.1"/>
    <property type="molecule type" value="Genomic_DNA"/>
</dbReference>
<reference evidence="9 10" key="1">
    <citation type="submission" date="2024-01" db="EMBL/GenBank/DDBJ databases">
        <title>Draft genome sequence of Gordonia sp. PKS22-38.</title>
        <authorList>
            <person name="Suphannarot A."/>
            <person name="Mingma R."/>
        </authorList>
    </citation>
    <scope>NUCLEOTIDE SEQUENCE [LARGE SCALE GENOMIC DNA]</scope>
    <source>
        <strain evidence="9 10">PKS22-38</strain>
    </source>
</reference>
<dbReference type="Pfam" id="PF03447">
    <property type="entry name" value="NAD_binding_3"/>
    <property type="match status" value="1"/>
</dbReference>
<evidence type="ECO:0000256" key="4">
    <source>
        <dbReference type="ARBA" id="ARBA00023002"/>
    </source>
</evidence>
<dbReference type="PANTHER" id="PTHR31873:SF6">
    <property type="entry name" value="ASPARTATE DEHYDROGENASE DOMAIN-CONTAINING PROTEIN"/>
    <property type="match status" value="1"/>
</dbReference>
<evidence type="ECO:0000256" key="2">
    <source>
        <dbReference type="ARBA" id="ARBA00022642"/>
    </source>
</evidence>
<dbReference type="SUPFAM" id="SSF55347">
    <property type="entry name" value="Glyceraldehyde-3-phosphate dehydrogenase-like, C-terminal domain"/>
    <property type="match status" value="1"/>
</dbReference>
<evidence type="ECO:0000256" key="1">
    <source>
        <dbReference type="ARBA" id="ARBA00008331"/>
    </source>
</evidence>
<comment type="catalytic activity">
    <reaction evidence="6">
        <text>L-aspartate + NADP(+) + H2O = oxaloacetate + NH4(+) + NADPH + H(+)</text>
        <dbReference type="Rhea" id="RHEA:11784"/>
        <dbReference type="ChEBI" id="CHEBI:15377"/>
        <dbReference type="ChEBI" id="CHEBI:15378"/>
        <dbReference type="ChEBI" id="CHEBI:16452"/>
        <dbReference type="ChEBI" id="CHEBI:28938"/>
        <dbReference type="ChEBI" id="CHEBI:29991"/>
        <dbReference type="ChEBI" id="CHEBI:57783"/>
        <dbReference type="ChEBI" id="CHEBI:58349"/>
        <dbReference type="EC" id="1.4.1.21"/>
    </reaction>
</comment>
<dbReference type="PANTHER" id="PTHR31873">
    <property type="entry name" value="L-ASPARTATE DEHYDROGENASE-RELATED"/>
    <property type="match status" value="1"/>
</dbReference>
<gene>
    <name evidence="6" type="primary">nadX</name>
    <name evidence="9" type="ORF">V1Y59_18245</name>
</gene>
<dbReference type="InterPro" id="IPR036291">
    <property type="entry name" value="NAD(P)-bd_dom_sf"/>
</dbReference>
<evidence type="ECO:0000259" key="7">
    <source>
        <dbReference type="Pfam" id="PF01958"/>
    </source>
</evidence>
<comment type="similarity">
    <text evidence="1 6">Belongs to the L-aspartate dehydrogenase family.</text>
</comment>
<dbReference type="InterPro" id="IPR005106">
    <property type="entry name" value="Asp/hSer_DH_NAD-bd"/>
</dbReference>
<dbReference type="InterPro" id="IPR011182">
    <property type="entry name" value="L-Asp_DH"/>
</dbReference>
<name>A0ABU7MXH8_9ACTN</name>
<comment type="miscellaneous">
    <text evidence="6">The iminoaspartate product is unstable in aqueous solution and can decompose to oxaloacetate and ammonia.</text>
</comment>
<comment type="pathway">
    <text evidence="6">Cofactor biosynthesis; NAD(+) biosynthesis; iminoaspartate from L-aspartate (dehydrogenase route): step 1/1.</text>
</comment>
<evidence type="ECO:0000256" key="6">
    <source>
        <dbReference type="HAMAP-Rule" id="MF_01265"/>
    </source>
</evidence>
<keyword evidence="4 6" id="KW-0560">Oxidoreductase</keyword>
<organism evidence="9 10">
    <name type="scientific">Gordonia prachuapensis</name>
    <dbReference type="NCBI Taxonomy" id="3115651"/>
    <lineage>
        <taxon>Bacteria</taxon>
        <taxon>Bacillati</taxon>
        <taxon>Actinomycetota</taxon>
        <taxon>Actinomycetes</taxon>
        <taxon>Mycobacteriales</taxon>
        <taxon>Gordoniaceae</taxon>
        <taxon>Gordonia</taxon>
    </lineage>
</organism>
<keyword evidence="5 6" id="KW-0520">NAD</keyword>
<comment type="caution">
    <text evidence="9">The sequence shown here is derived from an EMBL/GenBank/DDBJ whole genome shotgun (WGS) entry which is preliminary data.</text>
</comment>
<dbReference type="Proteomes" id="UP001335729">
    <property type="component" value="Unassembled WGS sequence"/>
</dbReference>
<sequence length="270" mass="27901">MTTFADRPLARRVAVLGHGTIGSVVAAELTAGKVAGAELCGVIGRRPQGDSSLPWTTLDDALDVADVIVECAGQQAVRDHATAILEAGVDLVLTSVGALSDTDLRARLGAAGPGRMVITNGAIGGLDMLAAAHAAGGLDTVTLTSTKKPTSLLRPWMSADEKRRLTDASKPVVAFRGTPDEAARLFPESLNVALAVDLAVGGHGTTVVELIADPHTPMTRHAISADGPFGRYSMVFENRPSADNPRSSAIVPYSVLQTIGSLVGRRPVSV</sequence>
<comment type="function">
    <text evidence="6">Specifically catalyzes the NAD or NADP-dependent dehydrogenation of L-aspartate to iminoaspartate.</text>
</comment>
<dbReference type="Pfam" id="PF01958">
    <property type="entry name" value="Asp_DH_C"/>
    <property type="match status" value="1"/>
</dbReference>
<keyword evidence="2 6" id="KW-0662">Pyridine nucleotide biosynthesis</keyword>
<evidence type="ECO:0000256" key="3">
    <source>
        <dbReference type="ARBA" id="ARBA00022857"/>
    </source>
</evidence>
<evidence type="ECO:0000313" key="10">
    <source>
        <dbReference type="Proteomes" id="UP001335729"/>
    </source>
</evidence>
<feature type="binding site" evidence="6">
    <location>
        <position position="122"/>
    </location>
    <ligand>
        <name>NAD(+)</name>
        <dbReference type="ChEBI" id="CHEBI:57540"/>
    </ligand>
</feature>
<evidence type="ECO:0000256" key="5">
    <source>
        <dbReference type="ARBA" id="ARBA00023027"/>
    </source>
</evidence>
<feature type="domain" description="Aspartate/homoserine dehydrogenase NAD-binding" evidence="8">
    <location>
        <begin position="17"/>
        <end position="110"/>
    </location>
</feature>
<dbReference type="InterPro" id="IPR002811">
    <property type="entry name" value="Asp_DH"/>
</dbReference>
<dbReference type="InterPro" id="IPR020626">
    <property type="entry name" value="Asp_DH_prok"/>
</dbReference>
<dbReference type="SUPFAM" id="SSF51735">
    <property type="entry name" value="NAD(P)-binding Rossmann-fold domains"/>
    <property type="match status" value="1"/>
</dbReference>
<dbReference type="PIRSF" id="PIRSF005227">
    <property type="entry name" value="Asp_dh_NAD_syn"/>
    <property type="match status" value="1"/>
</dbReference>
<dbReference type="EC" id="1.4.1.21" evidence="6"/>
<dbReference type="Gene3D" id="3.40.50.720">
    <property type="entry name" value="NAD(P)-binding Rossmann-like Domain"/>
    <property type="match status" value="1"/>
</dbReference>
<keyword evidence="3 6" id="KW-0521">NADP</keyword>
<dbReference type="Gene3D" id="3.30.360.10">
    <property type="entry name" value="Dihydrodipicolinate Reductase, domain 2"/>
    <property type="match status" value="1"/>
</dbReference>
<dbReference type="RefSeq" id="WP_330506371.1">
    <property type="nucleotide sequence ID" value="NZ_JAZDUE010000016.1"/>
</dbReference>
<dbReference type="HAMAP" id="MF_01265">
    <property type="entry name" value="NadX"/>
    <property type="match status" value="1"/>
</dbReference>
<feature type="active site" evidence="6">
    <location>
        <position position="221"/>
    </location>
</feature>
<accession>A0ABU7MXH8</accession>
<proteinExistence type="inferred from homology"/>
<protein>
    <recommendedName>
        <fullName evidence="6">L-aspartate dehydrogenase</fullName>
        <ecNumber evidence="6">1.4.1.21</ecNumber>
    </recommendedName>
</protein>
<feature type="domain" description="Aspartate dehydrogenase" evidence="7">
    <location>
        <begin position="169"/>
        <end position="256"/>
    </location>
</feature>
<evidence type="ECO:0000259" key="8">
    <source>
        <dbReference type="Pfam" id="PF03447"/>
    </source>
</evidence>
<feature type="binding site" evidence="6">
    <location>
        <position position="191"/>
    </location>
    <ligand>
        <name>NAD(+)</name>
        <dbReference type="ChEBI" id="CHEBI:57540"/>
    </ligand>
</feature>
<keyword evidence="10" id="KW-1185">Reference proteome</keyword>